<dbReference type="GO" id="GO:1902660">
    <property type="term" value="P:negative regulation of glucose mediated signaling pathway"/>
    <property type="evidence" value="ECO:0007669"/>
    <property type="project" value="TreeGrafter"/>
</dbReference>
<comment type="similarity">
    <text evidence="1">Belongs to the cyclic nucleotide phosphodiesterase class-II family.</text>
</comment>
<dbReference type="GO" id="GO:0047555">
    <property type="term" value="F:3',5'-cyclic-GMP phosphodiesterase activity"/>
    <property type="evidence" value="ECO:0007669"/>
    <property type="project" value="TreeGrafter"/>
</dbReference>
<dbReference type="InterPro" id="IPR036866">
    <property type="entry name" value="RibonucZ/Hydroxyglut_hydro"/>
</dbReference>
<dbReference type="Gene3D" id="3.60.15.10">
    <property type="entry name" value="Ribonuclease Z/Hydroxyacylglutathione hydrolase-like"/>
    <property type="match status" value="1"/>
</dbReference>
<dbReference type="OMA" id="YYITHPH"/>
<dbReference type="KEGG" id="dha:DEHA2F14344g"/>
<dbReference type="AlphaFoldDB" id="Q6BLD5"/>
<dbReference type="STRING" id="284592.Q6BLD5"/>
<dbReference type="InParanoid" id="Q6BLD5"/>
<dbReference type="OrthoDB" id="258495at2759"/>
<sequence>MSFEITFLGASGGPVEGITCSMLLKSSDVSYNEILSNNLPNELICVDAGSGIGSLSELIYNELHNISPQSKQSRMYNDMLSLEQCFKTKITRPFAGLSASVSPYEQSQEIFKLMNNYLISHAHMDHIAALVINSAGFCKESPKNVYGSRGTIDTLQRHVFNGLVWPNMSKFNMVKLSSHEYWQTFSINDTYSVTIFDLSHGKMVPHDENTSQRPESPNYSRHTYDDNFENYNNYISSAFLVTHELSNSSVLIFGDFEADTVSKLGKNKRIWCKIAPMLLHPEKQLKGIILECSTCQIVSTNELYGHIMPTHLINELRVLNDEILALIPSSNRHNMAPLAGFNVVINHVKEAPNSSDPRREILSELEILNHKYELGIHFSVALNGASIVL</sequence>
<organism evidence="2 3">
    <name type="scientific">Debaryomyces hansenii (strain ATCC 36239 / CBS 767 / BCRC 21394 / JCM 1990 / NBRC 0083 / IGC 2968)</name>
    <name type="common">Yeast</name>
    <name type="synonym">Torulaspora hansenii</name>
    <dbReference type="NCBI Taxonomy" id="284592"/>
    <lineage>
        <taxon>Eukaryota</taxon>
        <taxon>Fungi</taxon>
        <taxon>Dikarya</taxon>
        <taxon>Ascomycota</taxon>
        <taxon>Saccharomycotina</taxon>
        <taxon>Pichiomycetes</taxon>
        <taxon>Debaryomycetaceae</taxon>
        <taxon>Debaryomyces</taxon>
    </lineage>
</organism>
<dbReference type="GO" id="GO:0006198">
    <property type="term" value="P:cAMP catabolic process"/>
    <property type="evidence" value="ECO:0007669"/>
    <property type="project" value="UniProtKB-UniRule"/>
</dbReference>
<dbReference type="GO" id="GO:0004115">
    <property type="term" value="F:3',5'-cyclic-AMP phosphodiesterase activity"/>
    <property type="evidence" value="ECO:0007669"/>
    <property type="project" value="UniProtKB-UniRule"/>
</dbReference>
<accession>Q6BLD5</accession>
<dbReference type="Proteomes" id="UP000000599">
    <property type="component" value="Chromosome F"/>
</dbReference>
<dbReference type="CDD" id="cd07735">
    <property type="entry name" value="class_II_PDE_MBL-fold"/>
    <property type="match status" value="1"/>
</dbReference>
<dbReference type="FunCoup" id="Q6BLD5">
    <property type="interactions" value="67"/>
</dbReference>
<dbReference type="GeneID" id="2903640"/>
<evidence type="ECO:0000313" key="2">
    <source>
        <dbReference type="EMBL" id="CAG89346.2"/>
    </source>
</evidence>
<dbReference type="HOGENOM" id="CLU_016658_0_0_1"/>
<dbReference type="PANTHER" id="PTHR28283:SF1">
    <property type="entry name" value="3',5'-CYCLIC-NUCLEOTIDE PHOSPHODIESTERASE 1"/>
    <property type="match status" value="1"/>
</dbReference>
<dbReference type="Pfam" id="PF02112">
    <property type="entry name" value="PDEase_II"/>
    <property type="match status" value="1"/>
</dbReference>
<proteinExistence type="inferred from homology"/>
<dbReference type="SUPFAM" id="SSF56281">
    <property type="entry name" value="Metallo-hydrolase/oxidoreductase"/>
    <property type="match status" value="1"/>
</dbReference>
<dbReference type="VEuPathDB" id="FungiDB:DEHA2F14344g"/>
<dbReference type="InterPro" id="IPR000396">
    <property type="entry name" value="Pdiesterase2"/>
</dbReference>
<dbReference type="PANTHER" id="PTHR28283">
    <property type="entry name" value="3',5'-CYCLIC-NUCLEOTIDE PHOSPHODIESTERASE 1"/>
    <property type="match status" value="1"/>
</dbReference>
<gene>
    <name evidence="2" type="ordered locus">DEHA2F14344g</name>
</gene>
<evidence type="ECO:0000313" key="3">
    <source>
        <dbReference type="Proteomes" id="UP000000599"/>
    </source>
</evidence>
<dbReference type="RefSeq" id="XP_460986.2">
    <property type="nucleotide sequence ID" value="XM_460986.1"/>
</dbReference>
<dbReference type="eggNOG" id="ENOG502RFKK">
    <property type="taxonomic scope" value="Eukaryota"/>
</dbReference>
<keyword evidence="3" id="KW-1185">Reference proteome</keyword>
<name>Q6BLD5_DEBHA</name>
<dbReference type="EMBL" id="CR382138">
    <property type="protein sequence ID" value="CAG89346.2"/>
    <property type="molecule type" value="Genomic_DNA"/>
</dbReference>
<evidence type="ECO:0000256" key="1">
    <source>
        <dbReference type="PIRNR" id="PIRNR000962"/>
    </source>
</evidence>
<reference evidence="2 3" key="1">
    <citation type="journal article" date="2004" name="Nature">
        <title>Genome evolution in yeasts.</title>
        <authorList>
            <consortium name="Genolevures"/>
            <person name="Dujon B."/>
            <person name="Sherman D."/>
            <person name="Fischer G."/>
            <person name="Durrens P."/>
            <person name="Casaregola S."/>
            <person name="Lafontaine I."/>
            <person name="de Montigny J."/>
            <person name="Marck C."/>
            <person name="Neuveglise C."/>
            <person name="Talla E."/>
            <person name="Goffard N."/>
            <person name="Frangeul L."/>
            <person name="Aigle M."/>
            <person name="Anthouard V."/>
            <person name="Babour A."/>
            <person name="Barbe V."/>
            <person name="Barnay S."/>
            <person name="Blanchin S."/>
            <person name="Beckerich J.M."/>
            <person name="Beyne E."/>
            <person name="Bleykasten C."/>
            <person name="Boisrame A."/>
            <person name="Boyer J."/>
            <person name="Cattolico L."/>
            <person name="Confanioleri F."/>
            <person name="de Daruvar A."/>
            <person name="Despons L."/>
            <person name="Fabre E."/>
            <person name="Fairhead C."/>
            <person name="Ferry-Dumazet H."/>
            <person name="Groppi A."/>
            <person name="Hantraye F."/>
            <person name="Hennequin C."/>
            <person name="Jauniaux N."/>
            <person name="Joyet P."/>
            <person name="Kachouri R."/>
            <person name="Kerrest A."/>
            <person name="Koszul R."/>
            <person name="Lemaire M."/>
            <person name="Lesur I."/>
            <person name="Ma L."/>
            <person name="Muller H."/>
            <person name="Nicaud J.M."/>
            <person name="Nikolski M."/>
            <person name="Oztas S."/>
            <person name="Ozier-Kalogeropoulos O."/>
            <person name="Pellenz S."/>
            <person name="Potier S."/>
            <person name="Richard G.F."/>
            <person name="Straub M.L."/>
            <person name="Suleau A."/>
            <person name="Swennene D."/>
            <person name="Tekaia F."/>
            <person name="Wesolowski-Louvel M."/>
            <person name="Westhof E."/>
            <person name="Wirth B."/>
            <person name="Zeniou-Meyer M."/>
            <person name="Zivanovic I."/>
            <person name="Bolotin-Fukuhara M."/>
            <person name="Thierry A."/>
            <person name="Bouchier C."/>
            <person name="Caudron B."/>
            <person name="Scarpelli C."/>
            <person name="Gaillardin C."/>
            <person name="Weissenbach J."/>
            <person name="Wincker P."/>
            <person name="Souciet J.L."/>
        </authorList>
    </citation>
    <scope>NUCLEOTIDE SEQUENCE [LARGE SCALE GENOMIC DNA]</scope>
    <source>
        <strain evidence="3">ATCC 36239 / CBS 767 / BCRC 21394 / JCM 1990 / NBRC 0083 / IGC 2968</strain>
    </source>
</reference>
<dbReference type="PIRSF" id="PIRSF000962">
    <property type="entry name" value="Cyc_nuc_PDEase"/>
    <property type="match status" value="1"/>
</dbReference>
<protein>
    <submittedName>
        <fullName evidence="2">DEHA2F14344p</fullName>
    </submittedName>
</protein>
<keyword evidence="1" id="KW-0114">cAMP</keyword>
<keyword evidence="1" id="KW-0378">Hydrolase</keyword>
<dbReference type="PRINTS" id="PR00388">
    <property type="entry name" value="PDIESTERASE2"/>
</dbReference>